<organism evidence="2 3">
    <name type="scientific">Colocasia esculenta</name>
    <name type="common">Wild taro</name>
    <name type="synonym">Arum esculentum</name>
    <dbReference type="NCBI Taxonomy" id="4460"/>
    <lineage>
        <taxon>Eukaryota</taxon>
        <taxon>Viridiplantae</taxon>
        <taxon>Streptophyta</taxon>
        <taxon>Embryophyta</taxon>
        <taxon>Tracheophyta</taxon>
        <taxon>Spermatophyta</taxon>
        <taxon>Magnoliopsida</taxon>
        <taxon>Liliopsida</taxon>
        <taxon>Araceae</taxon>
        <taxon>Aroideae</taxon>
        <taxon>Colocasieae</taxon>
        <taxon>Colocasia</taxon>
    </lineage>
</organism>
<protein>
    <submittedName>
        <fullName evidence="2">Uncharacterized protein</fullName>
    </submittedName>
</protein>
<sequence>MLELAAHVSRLQRSVGGDVNFGALAGVWEVGFMLLRSGKSLGMAEYEDMAYHEDIYDEVYDSNQQLAQIHNQPHDGPSTSHVNAMDSQSPHPSLRHVVANASASIDLSQLVDILQNLQASQL</sequence>
<feature type="region of interest" description="Disordered" evidence="1">
    <location>
        <begin position="70"/>
        <end position="92"/>
    </location>
</feature>
<keyword evidence="3" id="KW-1185">Reference proteome</keyword>
<gene>
    <name evidence="2" type="ORF">Taro_020904</name>
</gene>
<name>A0A843UXJ5_COLES</name>
<feature type="compositionally biased region" description="Polar residues" evidence="1">
    <location>
        <begin position="70"/>
        <end position="91"/>
    </location>
</feature>
<dbReference type="Proteomes" id="UP000652761">
    <property type="component" value="Unassembled WGS sequence"/>
</dbReference>
<accession>A0A843UXJ5</accession>
<proteinExistence type="predicted"/>
<evidence type="ECO:0000256" key="1">
    <source>
        <dbReference type="SAM" id="MobiDB-lite"/>
    </source>
</evidence>
<dbReference type="EMBL" id="NMUH01001048">
    <property type="protein sequence ID" value="MQL88341.1"/>
    <property type="molecule type" value="Genomic_DNA"/>
</dbReference>
<evidence type="ECO:0000313" key="3">
    <source>
        <dbReference type="Proteomes" id="UP000652761"/>
    </source>
</evidence>
<reference evidence="2" key="1">
    <citation type="submission" date="2017-07" db="EMBL/GenBank/DDBJ databases">
        <title>Taro Niue Genome Assembly and Annotation.</title>
        <authorList>
            <person name="Atibalentja N."/>
            <person name="Keating K."/>
            <person name="Fields C.J."/>
        </authorList>
    </citation>
    <scope>NUCLEOTIDE SEQUENCE</scope>
    <source>
        <strain evidence="2">Niue_2</strain>
        <tissue evidence="2">Leaf</tissue>
    </source>
</reference>
<dbReference type="AlphaFoldDB" id="A0A843UXJ5"/>
<comment type="caution">
    <text evidence="2">The sequence shown here is derived from an EMBL/GenBank/DDBJ whole genome shotgun (WGS) entry which is preliminary data.</text>
</comment>
<evidence type="ECO:0000313" key="2">
    <source>
        <dbReference type="EMBL" id="MQL88341.1"/>
    </source>
</evidence>